<comment type="caution">
    <text evidence="3">The sequence shown here is derived from an EMBL/GenBank/DDBJ whole genome shotgun (WGS) entry which is preliminary data.</text>
</comment>
<dbReference type="Proteomes" id="UP000656077">
    <property type="component" value="Unassembled WGS sequence"/>
</dbReference>
<dbReference type="PANTHER" id="PTHR33375:SF1">
    <property type="entry name" value="CHROMOSOME-PARTITIONING PROTEIN PARB-RELATED"/>
    <property type="match status" value="1"/>
</dbReference>
<gene>
    <name evidence="3" type="ORF">GKZ28_25190</name>
</gene>
<dbReference type="InterPro" id="IPR003115">
    <property type="entry name" value="ParB_N"/>
</dbReference>
<dbReference type="SUPFAM" id="SSF109709">
    <property type="entry name" value="KorB DNA-binding domain-like"/>
    <property type="match status" value="1"/>
</dbReference>
<dbReference type="InterPro" id="IPR050336">
    <property type="entry name" value="Chromosome_partition/occlusion"/>
</dbReference>
<feature type="domain" description="ParB-like N-terminal" evidence="2">
    <location>
        <begin position="53"/>
        <end position="110"/>
    </location>
</feature>
<dbReference type="AlphaFoldDB" id="A0A964RSD9"/>
<organism evidence="3 4">
    <name type="scientific">Clostridium chromiireducens</name>
    <dbReference type="NCBI Taxonomy" id="225345"/>
    <lineage>
        <taxon>Bacteria</taxon>
        <taxon>Bacillati</taxon>
        <taxon>Bacillota</taxon>
        <taxon>Clostridia</taxon>
        <taxon>Eubacteriales</taxon>
        <taxon>Clostridiaceae</taxon>
        <taxon>Clostridium</taxon>
    </lineage>
</organism>
<feature type="compositionally biased region" description="Basic and acidic residues" evidence="1">
    <location>
        <begin position="8"/>
        <end position="19"/>
    </location>
</feature>
<evidence type="ECO:0000259" key="2">
    <source>
        <dbReference type="Pfam" id="PF02195"/>
    </source>
</evidence>
<sequence length="298" mass="34551">MSAASKSEAIKNRLKRSQENEDNEIMLTTEKIKNITTGMDIFQLELDKLKAAPNEWNFYTPLNDNKMSELIESIIDNGLLNPIIVWEQDNDYMILSGHNRVKAYSMIYEQTGNEKYKKIYTYIKKKNEITEDEARTIIIDTNFVQRQLSTAEKTKSIVIKYNQLGRKKRNSGGETTAGIIAKQYNLKERQIYNYYKLNNLIPEFMERIDNGTLSIKCGLKLAAIDTTLQKNIYDNYNDVIDNNKVKNLNINADIEEIIAQLKNSTNEFVNITVKIPVHLQDEFKTYIDSWIKAHELGN</sequence>
<accession>A0A964RSD9</accession>
<name>A0A964RSD9_9CLOT</name>
<reference evidence="3" key="1">
    <citation type="submission" date="2019-12" db="EMBL/GenBank/DDBJ databases">
        <title>Microbes associate with the intestines of laboratory mice.</title>
        <authorList>
            <person name="Navarre W."/>
            <person name="Wong E."/>
        </authorList>
    </citation>
    <scope>NUCLEOTIDE SEQUENCE</scope>
    <source>
        <strain evidence="3">NM79_F5</strain>
    </source>
</reference>
<dbReference type="Gene3D" id="1.10.10.2830">
    <property type="match status" value="1"/>
</dbReference>
<dbReference type="Gene3D" id="3.90.1530.10">
    <property type="entry name" value="Conserved hypothetical protein from pyrococcus furiosus pfu- 392566-001, ParB domain"/>
    <property type="match status" value="1"/>
</dbReference>
<dbReference type="PANTHER" id="PTHR33375">
    <property type="entry name" value="CHROMOSOME-PARTITIONING PROTEIN PARB-RELATED"/>
    <property type="match status" value="1"/>
</dbReference>
<protein>
    <submittedName>
        <fullName evidence="3">Chromosome partitioning protein ParB</fullName>
    </submittedName>
</protein>
<dbReference type="SUPFAM" id="SSF110849">
    <property type="entry name" value="ParB/Sulfiredoxin"/>
    <property type="match status" value="1"/>
</dbReference>
<dbReference type="GO" id="GO:0005694">
    <property type="term" value="C:chromosome"/>
    <property type="evidence" value="ECO:0007669"/>
    <property type="project" value="TreeGrafter"/>
</dbReference>
<evidence type="ECO:0000313" key="4">
    <source>
        <dbReference type="Proteomes" id="UP000656077"/>
    </source>
</evidence>
<dbReference type="GO" id="GO:0007059">
    <property type="term" value="P:chromosome segregation"/>
    <property type="evidence" value="ECO:0007669"/>
    <property type="project" value="TreeGrafter"/>
</dbReference>
<evidence type="ECO:0000313" key="3">
    <source>
        <dbReference type="EMBL" id="MVX66956.1"/>
    </source>
</evidence>
<feature type="region of interest" description="Disordered" evidence="1">
    <location>
        <begin position="1"/>
        <end position="22"/>
    </location>
</feature>
<proteinExistence type="predicted"/>
<dbReference type="Pfam" id="PF02195">
    <property type="entry name" value="ParB_N"/>
    <property type="match status" value="1"/>
</dbReference>
<dbReference type="InterPro" id="IPR036086">
    <property type="entry name" value="ParB/Sulfiredoxin_sf"/>
</dbReference>
<dbReference type="EMBL" id="WSRQ01000081">
    <property type="protein sequence ID" value="MVX66956.1"/>
    <property type="molecule type" value="Genomic_DNA"/>
</dbReference>
<dbReference type="RefSeq" id="WP_160361427.1">
    <property type="nucleotide sequence ID" value="NZ_WSRQ01000081.1"/>
</dbReference>
<evidence type="ECO:0000256" key="1">
    <source>
        <dbReference type="SAM" id="MobiDB-lite"/>
    </source>
</evidence>